<evidence type="ECO:0000256" key="1">
    <source>
        <dbReference type="SAM" id="MobiDB-lite"/>
    </source>
</evidence>
<dbReference type="GO" id="GO:0004672">
    <property type="term" value="F:protein kinase activity"/>
    <property type="evidence" value="ECO:0007669"/>
    <property type="project" value="InterPro"/>
</dbReference>
<dbReference type="InterPro" id="IPR011009">
    <property type="entry name" value="Kinase-like_dom_sf"/>
</dbReference>
<feature type="region of interest" description="Disordered" evidence="1">
    <location>
        <begin position="595"/>
        <end position="735"/>
    </location>
</feature>
<sequence length="735" mass="83187">MPINEFMKLCAPQRRRGRSPAVLDDKKYFSSVPTTASLDLRKQWDAALGEKCYVVKGKKVRVKGIERHMYNSLLKDFQLLLPNCTVVDTSNHHKSLKGRPTQLDKADLLMEVKTTKVKVFGDAPFLLTTQDATETLARISTCLMEYLNHQWRTFVFFILFTDPMVYIIRADRAGLIITEGINIRTHPRPFLEFLWRFKSLSREERGVDPTVQLATGEDVKLAKMKLAQYVPDNKKHHPVLVLDVPNESGLGKVRQVLVWGSHYDSVSLTGRCTRAFAAWDPMTEKVQFLKDVWRTDAGGLEKESDIIRTLNKANVSHVPTLVAGDDLPGKYQRTLTQEYGQSEWVKSNSHTKLDARVHHRLLVNFIPKFLADYESPIQFLQVIFDAFLAHKGAYELGYLHRDVSENNIMIDENGRGVLIDWELAIQVKDEHGNPLNHEARQSHRTGTWAFISCYLLKGWHRHELSDDLQSFLWVALYYIIRTFKFEVPMRPMGVEALLEQYFDYCIYDNVHDTFSGGAAKETLILGTSPLKSLHIPSNPPLEKWYKDTLQVFKDKAFQGILNHTEGQAGSPQPDHHSPLRLDNHSTLEKIFEDALASDGWSPTRDDVKTEPLSPEPPSGSHHHLGSTTTKRKAPLLSDDVALRRSHRIREAPQNDRGGAGLGRPKSGNEATHRPTRKRKAEASQNDQGGSRSRQPNSGRGSKRTKTAKAPQNDKGGSSSKQSKSRNDKGASGRRG</sequence>
<proteinExistence type="predicted"/>
<feature type="compositionally biased region" description="Polar residues" evidence="1">
    <location>
        <begin position="682"/>
        <end position="699"/>
    </location>
</feature>
<dbReference type="InterPro" id="IPR040976">
    <property type="entry name" value="Pkinase_fungal"/>
</dbReference>
<keyword evidence="4" id="KW-1185">Reference proteome</keyword>
<dbReference type="InterPro" id="IPR008266">
    <property type="entry name" value="Tyr_kinase_AS"/>
</dbReference>
<dbReference type="Pfam" id="PF17667">
    <property type="entry name" value="Pkinase_fungal"/>
    <property type="match status" value="1"/>
</dbReference>
<gene>
    <name evidence="3" type="ORF">EST38_g4875</name>
</gene>
<feature type="compositionally biased region" description="Low complexity" evidence="1">
    <location>
        <begin position="712"/>
        <end position="721"/>
    </location>
</feature>
<dbReference type="Gene3D" id="1.10.510.10">
    <property type="entry name" value="Transferase(Phosphotransferase) domain 1"/>
    <property type="match status" value="1"/>
</dbReference>
<dbReference type="PANTHER" id="PTHR38248">
    <property type="entry name" value="FUNK1 6"/>
    <property type="match status" value="1"/>
</dbReference>
<dbReference type="EMBL" id="SDEE01000125">
    <property type="protein sequence ID" value="RXW20979.1"/>
    <property type="molecule type" value="Genomic_DNA"/>
</dbReference>
<dbReference type="SUPFAM" id="SSF56112">
    <property type="entry name" value="Protein kinase-like (PK-like)"/>
    <property type="match status" value="1"/>
</dbReference>
<dbReference type="PROSITE" id="PS00109">
    <property type="entry name" value="PROTEIN_KINASE_TYR"/>
    <property type="match status" value="1"/>
</dbReference>
<name>A0A4Q2DLY4_9AGAR</name>
<evidence type="ECO:0000313" key="4">
    <source>
        <dbReference type="Proteomes" id="UP000290288"/>
    </source>
</evidence>
<evidence type="ECO:0000313" key="3">
    <source>
        <dbReference type="EMBL" id="RXW20979.1"/>
    </source>
</evidence>
<protein>
    <recommendedName>
        <fullName evidence="2">Fungal-type protein kinase domain-containing protein</fullName>
    </recommendedName>
</protein>
<dbReference type="AlphaFoldDB" id="A0A4Q2DLY4"/>
<feature type="domain" description="Fungal-type protein kinase" evidence="2">
    <location>
        <begin position="113"/>
        <end position="477"/>
    </location>
</feature>
<comment type="caution">
    <text evidence="3">The sequence shown here is derived from an EMBL/GenBank/DDBJ whole genome shotgun (WGS) entry which is preliminary data.</text>
</comment>
<dbReference type="PANTHER" id="PTHR38248:SF2">
    <property type="entry name" value="FUNK1 11"/>
    <property type="match status" value="1"/>
</dbReference>
<reference evidence="3 4" key="1">
    <citation type="submission" date="2019-01" db="EMBL/GenBank/DDBJ databases">
        <title>Draft genome sequence of Psathyrella aberdarensis IHI B618.</title>
        <authorList>
            <person name="Buettner E."/>
            <person name="Kellner H."/>
        </authorList>
    </citation>
    <scope>NUCLEOTIDE SEQUENCE [LARGE SCALE GENOMIC DNA]</scope>
    <source>
        <strain evidence="3 4">IHI B618</strain>
    </source>
</reference>
<dbReference type="Proteomes" id="UP000290288">
    <property type="component" value="Unassembled WGS sequence"/>
</dbReference>
<evidence type="ECO:0000259" key="2">
    <source>
        <dbReference type="Pfam" id="PF17667"/>
    </source>
</evidence>
<feature type="compositionally biased region" description="Basic residues" evidence="1">
    <location>
        <begin position="620"/>
        <end position="633"/>
    </location>
</feature>
<accession>A0A4Q2DLY4</accession>
<dbReference type="OrthoDB" id="2955930at2759"/>
<organism evidence="3 4">
    <name type="scientific">Candolleomyces aberdarensis</name>
    <dbReference type="NCBI Taxonomy" id="2316362"/>
    <lineage>
        <taxon>Eukaryota</taxon>
        <taxon>Fungi</taxon>
        <taxon>Dikarya</taxon>
        <taxon>Basidiomycota</taxon>
        <taxon>Agaricomycotina</taxon>
        <taxon>Agaricomycetes</taxon>
        <taxon>Agaricomycetidae</taxon>
        <taxon>Agaricales</taxon>
        <taxon>Agaricineae</taxon>
        <taxon>Psathyrellaceae</taxon>
        <taxon>Candolleomyces</taxon>
    </lineage>
</organism>
<feature type="compositionally biased region" description="Basic and acidic residues" evidence="1">
    <location>
        <begin position="724"/>
        <end position="735"/>
    </location>
</feature>